<evidence type="ECO:0000313" key="13">
    <source>
        <dbReference type="Proteomes" id="UP001595607"/>
    </source>
</evidence>
<dbReference type="Gene3D" id="3.30.390.30">
    <property type="match status" value="1"/>
</dbReference>
<evidence type="ECO:0000256" key="8">
    <source>
        <dbReference type="ARBA" id="ARBA00023284"/>
    </source>
</evidence>
<dbReference type="EC" id="1.-.-.-" evidence="12"/>
<evidence type="ECO:0000256" key="1">
    <source>
        <dbReference type="ARBA" id="ARBA00001974"/>
    </source>
</evidence>
<evidence type="ECO:0000259" key="10">
    <source>
        <dbReference type="Pfam" id="PF02852"/>
    </source>
</evidence>
<dbReference type="InterPro" id="IPR023753">
    <property type="entry name" value="FAD/NAD-binding_dom"/>
</dbReference>
<comment type="caution">
    <text evidence="12">The sequence shown here is derived from an EMBL/GenBank/DDBJ whole genome shotgun (WGS) entry which is preliminary data.</text>
</comment>
<proteinExistence type="inferred from homology"/>
<dbReference type="Proteomes" id="UP001595607">
    <property type="component" value="Unassembled WGS sequence"/>
</dbReference>
<keyword evidence="8 9" id="KW-0676">Redox-active center</keyword>
<feature type="domain" description="FAD/NAD(P)-binding" evidence="11">
    <location>
        <begin position="23"/>
        <end position="340"/>
    </location>
</feature>
<keyword evidence="4 9" id="KW-0274">FAD</keyword>
<gene>
    <name evidence="12" type="ORF">ACFONP_08225</name>
</gene>
<protein>
    <submittedName>
        <fullName evidence="12">Dihydrolipoyl dehydrogenase family protein</fullName>
        <ecNumber evidence="12">1.-.-.-</ecNumber>
    </submittedName>
</protein>
<dbReference type="InterPro" id="IPR036188">
    <property type="entry name" value="FAD/NAD-bd_sf"/>
</dbReference>
<evidence type="ECO:0000313" key="12">
    <source>
        <dbReference type="EMBL" id="MFC3302716.1"/>
    </source>
</evidence>
<comment type="cofactor">
    <cofactor evidence="1">
        <name>FAD</name>
        <dbReference type="ChEBI" id="CHEBI:57692"/>
    </cofactor>
</comment>
<dbReference type="InterPro" id="IPR012999">
    <property type="entry name" value="Pyr_OxRdtase_I_AS"/>
</dbReference>
<dbReference type="PRINTS" id="PR00411">
    <property type="entry name" value="PNDRDTASEI"/>
</dbReference>
<organism evidence="12 13">
    <name type="scientific">Parvularcula lutaonensis</name>
    <dbReference type="NCBI Taxonomy" id="491923"/>
    <lineage>
        <taxon>Bacteria</taxon>
        <taxon>Pseudomonadati</taxon>
        <taxon>Pseudomonadota</taxon>
        <taxon>Alphaproteobacteria</taxon>
        <taxon>Parvularculales</taxon>
        <taxon>Parvularculaceae</taxon>
        <taxon>Parvularcula</taxon>
    </lineage>
</organism>
<comment type="similarity">
    <text evidence="2 9">Belongs to the class-I pyridine nucleotide-disulfide oxidoreductase family.</text>
</comment>
<evidence type="ECO:0000256" key="3">
    <source>
        <dbReference type="ARBA" id="ARBA00022630"/>
    </source>
</evidence>
<dbReference type="Gene3D" id="3.50.50.60">
    <property type="entry name" value="FAD/NAD(P)-binding domain"/>
    <property type="match status" value="2"/>
</dbReference>
<dbReference type="PANTHER" id="PTHR43014:SF2">
    <property type="entry name" value="MERCURIC REDUCTASE"/>
    <property type="match status" value="1"/>
</dbReference>
<evidence type="ECO:0000256" key="6">
    <source>
        <dbReference type="ARBA" id="ARBA00023002"/>
    </source>
</evidence>
<accession>A0ABV7MB93</accession>
<dbReference type="PIRSF" id="PIRSF000350">
    <property type="entry name" value="Mercury_reductase_MerA"/>
    <property type="match status" value="1"/>
</dbReference>
<feature type="domain" description="Pyridine nucleotide-disulphide oxidoreductase dimerisation" evidence="10">
    <location>
        <begin position="361"/>
        <end position="467"/>
    </location>
</feature>
<sequence length="493" mass="52391">MADASGAASVDEETRVMKTINADVCVIGAGSAGLTAAGGAGALGRKTILIEAHKMGGDCLNFGCVPSKTLIASARVAHTMKDAARFGIEPVAEPKVDFLKVIARVQKVIADIAYHDSEERMKEEFGVDTIRARANFVGPREVIAGDVRVKAKHFVIATGSSAFIPPIPGLEGTGYLTNETVFSQTFQPKKLLVLGGGPIGAEMAQAHRLLGSDVTIIEKGRILGKDDPELVDVVRKRLVADGIDIREGTGATAVRKQGDSFIVTVETEDGGTEEVSGDQLLVAVGRKANVDNLGLEAAGVEYDPRGIKVNEYLETSNSRIYAVGDVNGGLQFTHVAGAQGRIALNNILLKVLKKKFNPDIVPWVTYTEPELAHVGLTESQLKERGIKYEVARAGFDHNDRAHAEGAPEGILKIYVDGSGKIRGVDAVGIHAGEIIQQFALAVSSGLKIGAFDDMIAPYPTLGEISKAAADEYSFDKLFTPFNRAALKLLAMFD</sequence>
<reference evidence="13" key="1">
    <citation type="journal article" date="2019" name="Int. J. Syst. Evol. Microbiol.">
        <title>The Global Catalogue of Microorganisms (GCM) 10K type strain sequencing project: providing services to taxonomists for standard genome sequencing and annotation.</title>
        <authorList>
            <consortium name="The Broad Institute Genomics Platform"/>
            <consortium name="The Broad Institute Genome Sequencing Center for Infectious Disease"/>
            <person name="Wu L."/>
            <person name="Ma J."/>
        </authorList>
    </citation>
    <scope>NUCLEOTIDE SEQUENCE [LARGE SCALE GENOMIC DNA]</scope>
    <source>
        <strain evidence="13">KCTC 22245</strain>
    </source>
</reference>
<dbReference type="InterPro" id="IPR016156">
    <property type="entry name" value="FAD/NAD-linked_Rdtase_dimer_sf"/>
</dbReference>
<dbReference type="PANTHER" id="PTHR43014">
    <property type="entry name" value="MERCURIC REDUCTASE"/>
    <property type="match status" value="1"/>
</dbReference>
<evidence type="ECO:0000256" key="7">
    <source>
        <dbReference type="ARBA" id="ARBA00023157"/>
    </source>
</evidence>
<dbReference type="PROSITE" id="PS00076">
    <property type="entry name" value="PYRIDINE_REDOX_1"/>
    <property type="match status" value="1"/>
</dbReference>
<evidence type="ECO:0000256" key="4">
    <source>
        <dbReference type="ARBA" id="ARBA00022827"/>
    </source>
</evidence>
<keyword evidence="3 9" id="KW-0285">Flavoprotein</keyword>
<keyword evidence="5" id="KW-0521">NADP</keyword>
<evidence type="ECO:0000259" key="11">
    <source>
        <dbReference type="Pfam" id="PF07992"/>
    </source>
</evidence>
<dbReference type="SUPFAM" id="SSF55424">
    <property type="entry name" value="FAD/NAD-linked reductases, dimerisation (C-terminal) domain"/>
    <property type="match status" value="1"/>
</dbReference>
<dbReference type="Pfam" id="PF07992">
    <property type="entry name" value="Pyr_redox_2"/>
    <property type="match status" value="1"/>
</dbReference>
<dbReference type="InterPro" id="IPR004099">
    <property type="entry name" value="Pyr_nucl-diS_OxRdtase_dimer"/>
</dbReference>
<evidence type="ECO:0000256" key="5">
    <source>
        <dbReference type="ARBA" id="ARBA00022857"/>
    </source>
</evidence>
<evidence type="ECO:0000256" key="9">
    <source>
        <dbReference type="RuleBase" id="RU003691"/>
    </source>
</evidence>
<dbReference type="RefSeq" id="WP_229786028.1">
    <property type="nucleotide sequence ID" value="NZ_BMXU01000001.1"/>
</dbReference>
<dbReference type="PRINTS" id="PR00368">
    <property type="entry name" value="FADPNR"/>
</dbReference>
<name>A0ABV7MB93_9PROT</name>
<dbReference type="SUPFAM" id="SSF51905">
    <property type="entry name" value="FAD/NAD(P)-binding domain"/>
    <property type="match status" value="1"/>
</dbReference>
<keyword evidence="7" id="KW-1015">Disulfide bond</keyword>
<dbReference type="Pfam" id="PF02852">
    <property type="entry name" value="Pyr_redox_dim"/>
    <property type="match status" value="1"/>
</dbReference>
<evidence type="ECO:0000256" key="2">
    <source>
        <dbReference type="ARBA" id="ARBA00007532"/>
    </source>
</evidence>
<keyword evidence="6 9" id="KW-0560">Oxidoreductase</keyword>
<dbReference type="InterPro" id="IPR001100">
    <property type="entry name" value="Pyr_nuc-diS_OxRdtase"/>
</dbReference>
<dbReference type="GO" id="GO:0016491">
    <property type="term" value="F:oxidoreductase activity"/>
    <property type="evidence" value="ECO:0007669"/>
    <property type="project" value="UniProtKB-KW"/>
</dbReference>
<dbReference type="EMBL" id="JBHRVA010000002">
    <property type="protein sequence ID" value="MFC3302716.1"/>
    <property type="molecule type" value="Genomic_DNA"/>
</dbReference>
<keyword evidence="13" id="KW-1185">Reference proteome</keyword>